<feature type="compositionally biased region" description="Basic and acidic residues" evidence="1">
    <location>
        <begin position="51"/>
        <end position="70"/>
    </location>
</feature>
<organism evidence="2 3">
    <name type="scientific">Nitrospira tepida</name>
    <dbReference type="NCBI Taxonomy" id="2973512"/>
    <lineage>
        <taxon>Bacteria</taxon>
        <taxon>Pseudomonadati</taxon>
        <taxon>Nitrospirota</taxon>
        <taxon>Nitrospiria</taxon>
        <taxon>Nitrospirales</taxon>
        <taxon>Nitrospiraceae</taxon>
        <taxon>Nitrospira</taxon>
    </lineage>
</organism>
<reference evidence="2" key="1">
    <citation type="submission" date="2022-10" db="EMBL/GenBank/DDBJ databases">
        <authorList>
            <person name="Koch H."/>
        </authorList>
    </citation>
    <scope>NUCLEOTIDE SEQUENCE</scope>
    <source>
        <strain evidence="2">DNF</strain>
    </source>
</reference>
<keyword evidence="3" id="KW-1185">Reference proteome</keyword>
<feature type="region of interest" description="Disordered" evidence="1">
    <location>
        <begin position="35"/>
        <end position="77"/>
    </location>
</feature>
<accession>A0AA86T3T7</accession>
<sequence>MKMGIGRGNGMRTGSGSIVTGGLLAIWILATVGCSSPQPVKGPPSPSNQEVRGHADRTFDKLKEEERQGRDVTQPMR</sequence>
<proteinExistence type="predicted"/>
<dbReference type="AlphaFoldDB" id="A0AA86T3T7"/>
<dbReference type="Proteomes" id="UP001179121">
    <property type="component" value="Chromosome"/>
</dbReference>
<evidence type="ECO:0000313" key="2">
    <source>
        <dbReference type="EMBL" id="CAI4031150.1"/>
    </source>
</evidence>
<gene>
    <name evidence="2" type="ORF">DNFV4_01579</name>
</gene>
<dbReference type="PROSITE" id="PS51257">
    <property type="entry name" value="PROKAR_LIPOPROTEIN"/>
    <property type="match status" value="1"/>
</dbReference>
<dbReference type="KEGG" id="nti:DNFV4_01579"/>
<protein>
    <recommendedName>
        <fullName evidence="4">Lipoprotein</fullName>
    </recommendedName>
</protein>
<dbReference type="EMBL" id="OX365700">
    <property type="protein sequence ID" value="CAI4031150.1"/>
    <property type="molecule type" value="Genomic_DNA"/>
</dbReference>
<evidence type="ECO:0000313" key="3">
    <source>
        <dbReference type="Proteomes" id="UP001179121"/>
    </source>
</evidence>
<evidence type="ECO:0008006" key="4">
    <source>
        <dbReference type="Google" id="ProtNLM"/>
    </source>
</evidence>
<name>A0AA86T3T7_9BACT</name>
<evidence type="ECO:0000256" key="1">
    <source>
        <dbReference type="SAM" id="MobiDB-lite"/>
    </source>
</evidence>